<keyword evidence="2" id="KW-1185">Reference proteome</keyword>
<reference evidence="1 2" key="1">
    <citation type="journal article" date="2011" name="J. Bacteriol.">
        <title>Genome sequences of the biotechnologically important Bacillus megaterium strains QM B1551 and DSM319.</title>
        <authorList>
            <person name="Eppinger M."/>
            <person name="Bunk B."/>
            <person name="Johns M.A."/>
            <person name="Edirisinghe J.N."/>
            <person name="Kutumbaka K.K."/>
            <person name="Koenig S.S."/>
            <person name="Huot Creasy H."/>
            <person name="Rosovitz M.J."/>
            <person name="Riley D.R."/>
            <person name="Daugherty S."/>
            <person name="Martin M."/>
            <person name="Elbourne L.D."/>
            <person name="Paulsen I."/>
            <person name="Biedendieck R."/>
            <person name="Braun C."/>
            <person name="Grayburn S."/>
            <person name="Dhingra S."/>
            <person name="Lukyanchuk V."/>
            <person name="Ball B."/>
            <person name="Ul-Qamar R."/>
            <person name="Seibel J."/>
            <person name="Bremer E."/>
            <person name="Jahn D."/>
            <person name="Ravel J."/>
            <person name="Vary P.S."/>
        </authorList>
    </citation>
    <scope>NUCLEOTIDE SEQUENCE [LARGE SCALE GENOMIC DNA]</scope>
    <source>
        <strain evidence="2">ATCC 12872 / QMB1551</strain>
    </source>
</reference>
<organism evidence="1 2">
    <name type="scientific">Priestia megaterium (strain ATCC 12872 / QMB1551)</name>
    <name type="common">Bacillus megaterium</name>
    <dbReference type="NCBI Taxonomy" id="545693"/>
    <lineage>
        <taxon>Bacteria</taxon>
        <taxon>Bacillati</taxon>
        <taxon>Bacillota</taxon>
        <taxon>Bacilli</taxon>
        <taxon>Bacillales</taxon>
        <taxon>Bacillaceae</taxon>
        <taxon>Priestia</taxon>
    </lineage>
</organism>
<accession>D5E2H1</accession>
<dbReference type="EMBL" id="CP001983">
    <property type="protein sequence ID" value="ADE68598.1"/>
    <property type="molecule type" value="Genomic_DNA"/>
</dbReference>
<gene>
    <name evidence="1" type="ordered locus">BMQ_1566</name>
</gene>
<dbReference type="KEGG" id="bmq:BMQ_1566"/>
<dbReference type="AlphaFoldDB" id="D5E2H1"/>
<evidence type="ECO:0000313" key="1">
    <source>
        <dbReference type="EMBL" id="ADE68598.1"/>
    </source>
</evidence>
<proteinExistence type="predicted"/>
<protein>
    <submittedName>
        <fullName evidence="1">Uncharacterized protein</fullName>
    </submittedName>
</protein>
<dbReference type="Proteomes" id="UP000000935">
    <property type="component" value="Chromosome"/>
</dbReference>
<dbReference type="HOGENOM" id="CLU_3247331_0_0_9"/>
<dbReference type="STRING" id="545693.BMQ_1566"/>
<sequence>MLVLITESMYKAKEKMILFTQLLKAAGEDQKLYELTEFVELF</sequence>
<name>D5E2H1_PRIM1</name>
<evidence type="ECO:0000313" key="2">
    <source>
        <dbReference type="Proteomes" id="UP000000935"/>
    </source>
</evidence>